<reference evidence="2" key="1">
    <citation type="journal article" date="2014" name="Int. J. Syst. Evol. Microbiol.">
        <title>Complete genome sequence of Corynebacterium casei LMG S-19264T (=DSM 44701T), isolated from a smear-ripened cheese.</title>
        <authorList>
            <consortium name="US DOE Joint Genome Institute (JGI-PGF)"/>
            <person name="Walter F."/>
            <person name="Albersmeier A."/>
            <person name="Kalinowski J."/>
            <person name="Ruckert C."/>
        </authorList>
    </citation>
    <scope>NUCLEOTIDE SEQUENCE</scope>
    <source>
        <strain evidence="2">CGMCC 1.12160</strain>
    </source>
</reference>
<dbReference type="AlphaFoldDB" id="A0A917BYS9"/>
<dbReference type="EMBL" id="BMEM01000008">
    <property type="protein sequence ID" value="GGF60698.1"/>
    <property type="molecule type" value="Genomic_DNA"/>
</dbReference>
<protein>
    <recommendedName>
        <fullName evidence="1">D-glucuronyl C5-epimerase C-terminal domain-containing protein</fullName>
    </recommendedName>
</protein>
<proteinExistence type="predicted"/>
<sequence length="279" mass="32128">MMDSERVLNGHMWSMFGIWDYWNMNGQDHPEAERLFRGALYTVEKTGMSVFRRIGWTSYYSVWQHKPAPTYHQFHQQQFLQLYRMSHDSVWVSRATAYRNDWPEWRNTTGFAVITPRTTVAYRLDDGAAHIKDRSMKILETKRITVSNVTGAAYDRRGKVPGGPKVIRLSAGWLEDWWVPEAYGKAWSRQLVEHHAYGPDIRLYVAADTSLAVYRYDANGDKVDGKLVTLRAGQYYPADRSAITGGRASYHLTGGGLSDWWLPVQPSVLVHRNPGWRVG</sequence>
<evidence type="ECO:0000313" key="3">
    <source>
        <dbReference type="Proteomes" id="UP000605670"/>
    </source>
</evidence>
<feature type="domain" description="D-glucuronyl C5-epimerase C-terminal" evidence="1">
    <location>
        <begin position="4"/>
        <end position="93"/>
    </location>
</feature>
<organism evidence="2 3">
    <name type="scientific">Ornithinimicrobium tianjinense</name>
    <dbReference type="NCBI Taxonomy" id="1195761"/>
    <lineage>
        <taxon>Bacteria</taxon>
        <taxon>Bacillati</taxon>
        <taxon>Actinomycetota</taxon>
        <taxon>Actinomycetes</taxon>
        <taxon>Micrococcales</taxon>
        <taxon>Ornithinimicrobiaceae</taxon>
        <taxon>Ornithinimicrobium</taxon>
    </lineage>
</organism>
<keyword evidence="3" id="KW-1185">Reference proteome</keyword>
<evidence type="ECO:0000259" key="1">
    <source>
        <dbReference type="Pfam" id="PF06662"/>
    </source>
</evidence>
<reference evidence="2" key="2">
    <citation type="submission" date="2020-09" db="EMBL/GenBank/DDBJ databases">
        <authorList>
            <person name="Sun Q."/>
            <person name="Zhou Y."/>
        </authorList>
    </citation>
    <scope>NUCLEOTIDE SEQUENCE</scope>
    <source>
        <strain evidence="2">CGMCC 1.12160</strain>
    </source>
</reference>
<gene>
    <name evidence="2" type="ORF">GCM10011366_30700</name>
</gene>
<dbReference type="Proteomes" id="UP000605670">
    <property type="component" value="Unassembled WGS sequence"/>
</dbReference>
<dbReference type="Pfam" id="PF06662">
    <property type="entry name" value="C5-epim_C"/>
    <property type="match status" value="1"/>
</dbReference>
<evidence type="ECO:0000313" key="2">
    <source>
        <dbReference type="EMBL" id="GGF60698.1"/>
    </source>
</evidence>
<dbReference type="InterPro" id="IPR010598">
    <property type="entry name" value="C5-epim_C"/>
</dbReference>
<accession>A0A917BYS9</accession>
<comment type="caution">
    <text evidence="2">The sequence shown here is derived from an EMBL/GenBank/DDBJ whole genome shotgun (WGS) entry which is preliminary data.</text>
</comment>
<name>A0A917BYS9_9MICO</name>